<organism evidence="1 2">
    <name type="scientific">Acinetobacter guillouiae NIPH 991</name>
    <dbReference type="NCBI Taxonomy" id="1217656"/>
    <lineage>
        <taxon>Bacteria</taxon>
        <taxon>Pseudomonadati</taxon>
        <taxon>Pseudomonadota</taxon>
        <taxon>Gammaproteobacteria</taxon>
        <taxon>Moraxellales</taxon>
        <taxon>Moraxellaceae</taxon>
        <taxon>Acinetobacter</taxon>
    </lineage>
</organism>
<dbReference type="eggNOG" id="ENOG5033EZZ">
    <property type="taxonomic scope" value="Bacteria"/>
</dbReference>
<dbReference type="EMBL" id="APPJ01000009">
    <property type="protein sequence ID" value="ENV17669.1"/>
    <property type="molecule type" value="Genomic_DNA"/>
</dbReference>
<name>N8Y8R5_ACIGI</name>
<accession>N8Y8R5</accession>
<dbReference type="Pfam" id="PF14136">
    <property type="entry name" value="DUF4303"/>
    <property type="match status" value="1"/>
</dbReference>
<evidence type="ECO:0000313" key="1">
    <source>
        <dbReference type="EMBL" id="ENV17669.1"/>
    </source>
</evidence>
<evidence type="ECO:0000313" key="2">
    <source>
        <dbReference type="Proteomes" id="UP000013148"/>
    </source>
</evidence>
<reference evidence="1 2" key="1">
    <citation type="submission" date="2013-02" db="EMBL/GenBank/DDBJ databases">
        <title>The Genome Sequence of Acinetobacter guillouiae NIPH 991.</title>
        <authorList>
            <consortium name="The Broad Institute Genome Sequencing Platform"/>
            <consortium name="The Broad Institute Genome Sequencing Center for Infectious Disease"/>
            <person name="Cerqueira G."/>
            <person name="Feldgarden M."/>
            <person name="Courvalin P."/>
            <person name="Perichon B."/>
            <person name="Grillot-Courvalin C."/>
            <person name="Clermont D."/>
            <person name="Rocha E."/>
            <person name="Yoon E.-J."/>
            <person name="Nemec A."/>
            <person name="Walker B."/>
            <person name="Young S.K."/>
            <person name="Zeng Q."/>
            <person name="Gargeya S."/>
            <person name="Fitzgerald M."/>
            <person name="Haas B."/>
            <person name="Abouelleil A."/>
            <person name="Alvarado L."/>
            <person name="Arachchi H.M."/>
            <person name="Berlin A.M."/>
            <person name="Chapman S.B."/>
            <person name="Dewar J."/>
            <person name="Goldberg J."/>
            <person name="Griggs A."/>
            <person name="Gujja S."/>
            <person name="Hansen M."/>
            <person name="Howarth C."/>
            <person name="Imamovic A."/>
            <person name="Larimer J."/>
            <person name="McCowan C."/>
            <person name="Murphy C."/>
            <person name="Neiman D."/>
            <person name="Pearson M."/>
            <person name="Priest M."/>
            <person name="Roberts A."/>
            <person name="Saif S."/>
            <person name="Shea T."/>
            <person name="Sisk P."/>
            <person name="Sykes S."/>
            <person name="Wortman J."/>
            <person name="Nusbaum C."/>
            <person name="Birren B."/>
        </authorList>
    </citation>
    <scope>NUCLEOTIDE SEQUENCE [LARGE SCALE GENOMIC DNA]</scope>
    <source>
        <strain evidence="1 2">NIPH 991</strain>
    </source>
</reference>
<dbReference type="InterPro" id="IPR025409">
    <property type="entry name" value="DUF4303"/>
</dbReference>
<protein>
    <recommendedName>
        <fullName evidence="3">DUF4303 domain-containing protein</fullName>
    </recommendedName>
</protein>
<dbReference type="AlphaFoldDB" id="N8Y8R5"/>
<keyword evidence="2" id="KW-1185">Reference proteome</keyword>
<sequence>MVYIQNLCFDSKLCIEIVNDKNMMMNKEHLYSVIYQDIQDAFAEIQQLTQDQHLCAIGLGMVEDFCGFFYVGCTLEQLKTFEDVYEAWWISEWSCSSTANNRVHDVITALYQDLGEDYTNEQYSELQAHYQKTIIQALQDLRIQGKLKNQQGEEIIVIIQYADSSDEDFEDISFPQINPEFLVPLFENRFQKKAGENLYDYLLEKSAS</sequence>
<evidence type="ECO:0008006" key="3">
    <source>
        <dbReference type="Google" id="ProtNLM"/>
    </source>
</evidence>
<dbReference type="HOGENOM" id="CLU_1465230_0_0_6"/>
<dbReference type="Proteomes" id="UP000013148">
    <property type="component" value="Unassembled WGS sequence"/>
</dbReference>
<dbReference type="PATRIC" id="fig|1217656.3.peg.950"/>
<proteinExistence type="predicted"/>
<gene>
    <name evidence="1" type="ORF">F964_00973</name>
</gene>
<comment type="caution">
    <text evidence="1">The sequence shown here is derived from an EMBL/GenBank/DDBJ whole genome shotgun (WGS) entry which is preliminary data.</text>
</comment>